<feature type="compositionally biased region" description="Gly residues" evidence="2">
    <location>
        <begin position="164"/>
        <end position="173"/>
    </location>
</feature>
<comment type="caution">
    <text evidence="4">The sequence shown here is derived from an EMBL/GenBank/DDBJ whole genome shotgun (WGS) entry which is preliminary data.</text>
</comment>
<dbReference type="InterPro" id="IPR006616">
    <property type="entry name" value="DM9_repeat"/>
</dbReference>
<dbReference type="Pfam" id="PF11901">
    <property type="entry name" value="DM9"/>
    <property type="match status" value="1"/>
</dbReference>
<dbReference type="GO" id="GO:0005975">
    <property type="term" value="P:carbohydrate metabolic process"/>
    <property type="evidence" value="ECO:0007669"/>
    <property type="project" value="InterPro"/>
</dbReference>
<dbReference type="Pfam" id="PF02839">
    <property type="entry name" value="CBM_5_12"/>
    <property type="match status" value="1"/>
</dbReference>
<proteinExistence type="predicted"/>
<dbReference type="GO" id="GO:0004553">
    <property type="term" value="F:hydrolase activity, hydrolyzing O-glycosyl compounds"/>
    <property type="evidence" value="ECO:0007669"/>
    <property type="project" value="InterPro"/>
</dbReference>
<dbReference type="GO" id="GO:0005576">
    <property type="term" value="C:extracellular region"/>
    <property type="evidence" value="ECO:0007669"/>
    <property type="project" value="InterPro"/>
</dbReference>
<accession>A0A1Y1UHP3</accession>
<dbReference type="PANTHER" id="PTHR31649:SF1">
    <property type="entry name" value="FARNESOIC ACID O-METHYL TRANSFERASE DOMAIN-CONTAINING PROTEIN"/>
    <property type="match status" value="1"/>
</dbReference>
<evidence type="ECO:0000313" key="5">
    <source>
        <dbReference type="EMBL" id="ORX43963.1"/>
    </source>
</evidence>
<keyword evidence="1" id="KW-0378">Hydrolase</keyword>
<dbReference type="InterPro" id="IPR003610">
    <property type="entry name" value="CBM5/12"/>
</dbReference>
<evidence type="ECO:0000313" key="6">
    <source>
        <dbReference type="Proteomes" id="UP000193719"/>
    </source>
</evidence>
<organism evidence="4 6">
    <name type="scientific">Piromyces finnis</name>
    <dbReference type="NCBI Taxonomy" id="1754191"/>
    <lineage>
        <taxon>Eukaryota</taxon>
        <taxon>Fungi</taxon>
        <taxon>Fungi incertae sedis</taxon>
        <taxon>Chytridiomycota</taxon>
        <taxon>Chytridiomycota incertae sedis</taxon>
        <taxon>Neocallimastigomycetes</taxon>
        <taxon>Neocallimastigales</taxon>
        <taxon>Neocallimastigaceae</taxon>
        <taxon>Piromyces</taxon>
    </lineage>
</organism>
<protein>
    <recommendedName>
        <fullName evidence="3">Chitin-binding type-3 domain-containing protein</fullName>
    </recommendedName>
</protein>
<feature type="region of interest" description="Disordered" evidence="2">
    <location>
        <begin position="55"/>
        <end position="243"/>
    </location>
</feature>
<sequence>MVEQWRANVAYAPAGTKVEYQGIIYELIQPHTSQITWEPGMVPALWRVCRNQSGASNHHRRHSSCSSCSSDHGHGHGGHNNHHNEPHGKPQQPQQQFGLFGQGQQQQQQQSSQQQFGLFGQGQQQPPYGQGPQGYGQGQQQQPPYGQGPQGYGQGQQQPPYGQYGQGPQGYGQGQQQPPYGQYGQGPQGYGQGQQQPPYGQYGQGPQGFGQQPPFGGYGQPSYGGQYPPQPYGQNSYGGGQYPPFPQAFGQSYQNNYSFPYQWVRWAGYTPENAIALSNKNGKTFVVARGPIEGGLHPGYADPNNNKCFVGYGGKEYILDDFEVLICDSSRYMWLPCTDPKSIDGKPIIGGYESDGLELYVCKCMHKGIPYFGKTSARHSCANFAYNEKERECTDFDVLVYK</sequence>
<feature type="compositionally biased region" description="Low complexity" evidence="2">
    <location>
        <begin position="90"/>
        <end position="130"/>
    </location>
</feature>
<dbReference type="AlphaFoldDB" id="A0A1Y1UHP3"/>
<evidence type="ECO:0000259" key="3">
    <source>
        <dbReference type="Pfam" id="PF02839"/>
    </source>
</evidence>
<name>A0A1Y1UHP3_9FUNG</name>
<dbReference type="CDD" id="cd12214">
    <property type="entry name" value="ChiA1_BD"/>
    <property type="match status" value="1"/>
</dbReference>
<dbReference type="Proteomes" id="UP000193719">
    <property type="component" value="Unassembled WGS sequence"/>
</dbReference>
<evidence type="ECO:0000256" key="1">
    <source>
        <dbReference type="ARBA" id="ARBA00022801"/>
    </source>
</evidence>
<feature type="compositionally biased region" description="Gly residues" evidence="2">
    <location>
        <begin position="183"/>
        <end position="192"/>
    </location>
</feature>
<dbReference type="SUPFAM" id="SSF51055">
    <property type="entry name" value="Carbohydrate binding domain"/>
    <property type="match status" value="1"/>
</dbReference>
<dbReference type="STRING" id="1754191.A0A1Y1UHP3"/>
<evidence type="ECO:0000256" key="2">
    <source>
        <dbReference type="SAM" id="MobiDB-lite"/>
    </source>
</evidence>
<dbReference type="PANTHER" id="PTHR31649">
    <property type="entry name" value="AGAP009604-PA"/>
    <property type="match status" value="1"/>
</dbReference>
<feature type="compositionally biased region" description="Low complexity" evidence="2">
    <location>
        <begin position="209"/>
        <end position="235"/>
    </location>
</feature>
<keyword evidence="6" id="KW-1185">Reference proteome</keyword>
<reference evidence="4 6" key="2">
    <citation type="submission" date="2016-08" db="EMBL/GenBank/DDBJ databases">
        <title>Pervasive Adenine N6-methylation of Active Genes in Fungi.</title>
        <authorList>
            <consortium name="DOE Joint Genome Institute"/>
            <person name="Mondo S.J."/>
            <person name="Dannebaum R.O."/>
            <person name="Kuo R.C."/>
            <person name="Labutti K."/>
            <person name="Haridas S."/>
            <person name="Kuo A."/>
            <person name="Salamov A."/>
            <person name="Ahrendt S.R."/>
            <person name="Lipzen A."/>
            <person name="Sullivan W."/>
            <person name="Andreopoulos W.B."/>
            <person name="Clum A."/>
            <person name="Lindquist E."/>
            <person name="Daum C."/>
            <person name="Ramamoorthy G.K."/>
            <person name="Gryganskyi A."/>
            <person name="Culley D."/>
            <person name="Magnuson J.K."/>
            <person name="James T.Y."/>
            <person name="O'Malley M.A."/>
            <person name="Stajich J.E."/>
            <person name="Spatafora J.W."/>
            <person name="Visel A."/>
            <person name="Grigoriev I.V."/>
        </authorList>
    </citation>
    <scope>NUCLEOTIDE SEQUENCE [LARGE SCALE GENOMIC DNA]</scope>
    <source>
        <strain evidence="6">finn</strain>
        <strain evidence="4">Finn</strain>
    </source>
</reference>
<dbReference type="Gene3D" id="2.10.10.20">
    <property type="entry name" value="Carbohydrate-binding module superfamily 5/12"/>
    <property type="match status" value="1"/>
</dbReference>
<feature type="domain" description="Chitin-binding type-3" evidence="3">
    <location>
        <begin position="4"/>
        <end position="46"/>
    </location>
</feature>
<reference evidence="4 6" key="1">
    <citation type="submission" date="2016-08" db="EMBL/GenBank/DDBJ databases">
        <title>Genomes of anaerobic fungi encode conserved fungal cellulosomes for biomass hydrolysis.</title>
        <authorList>
            <consortium name="DOE Joint Genome Institute"/>
            <person name="Haitjema C.H."/>
            <person name="Gilmore S.P."/>
            <person name="Henske J.K."/>
            <person name="Solomon K.V."/>
            <person name="De Groot R."/>
            <person name="Kuo A."/>
            <person name="Mondo S.J."/>
            <person name="Salamov A.A."/>
            <person name="Labutti K."/>
            <person name="Zhao Z."/>
            <person name="Chiniquy J."/>
            <person name="Barry K."/>
            <person name="Brewer H.M."/>
            <person name="Purvine S.O."/>
            <person name="Wright A.T."/>
            <person name="Boxma B."/>
            <person name="Van Alen T."/>
            <person name="Hackstein J.H."/>
            <person name="Baker S.E."/>
            <person name="Grigoriev I.V."/>
            <person name="O'Malley M.A."/>
        </authorList>
    </citation>
    <scope>NUCLEOTIDE SEQUENCE [LARGE SCALE GENOMIC DNA]</scope>
    <source>
        <strain evidence="4">Finn</strain>
        <strain evidence="6">finn</strain>
    </source>
</reference>
<gene>
    <name evidence="5" type="ORF">BCR36DRAFT_586424</name>
    <name evidence="4" type="ORF">BCR36DRAFT_588418</name>
</gene>
<feature type="compositionally biased region" description="Low complexity" evidence="2">
    <location>
        <begin position="138"/>
        <end position="147"/>
    </location>
</feature>
<dbReference type="GO" id="GO:0030246">
    <property type="term" value="F:carbohydrate binding"/>
    <property type="evidence" value="ECO:0007669"/>
    <property type="project" value="InterPro"/>
</dbReference>
<dbReference type="SMART" id="SM00696">
    <property type="entry name" value="DM9"/>
    <property type="match status" value="2"/>
</dbReference>
<evidence type="ECO:0000313" key="4">
    <source>
        <dbReference type="EMBL" id="ORX36994.1"/>
    </source>
</evidence>
<dbReference type="OrthoDB" id="2148895at2759"/>
<dbReference type="InterPro" id="IPR036573">
    <property type="entry name" value="CBM_sf_5/12"/>
</dbReference>
<dbReference type="EMBL" id="MCFH01000143">
    <property type="protein sequence ID" value="ORX36994.1"/>
    <property type="molecule type" value="Genomic_DNA"/>
</dbReference>
<dbReference type="EMBL" id="MCFH01000049">
    <property type="protein sequence ID" value="ORX43963.1"/>
    <property type="molecule type" value="Genomic_DNA"/>
</dbReference>